<reference evidence="2" key="1">
    <citation type="submission" date="2018-01" db="EMBL/GenBank/DDBJ databases">
        <title>An insight into the sialome of Amazonian anophelines.</title>
        <authorList>
            <person name="Ribeiro J.M."/>
            <person name="Scarpassa V."/>
            <person name="Calvo E."/>
        </authorList>
    </citation>
    <scope>NUCLEOTIDE SEQUENCE</scope>
    <source>
        <tissue evidence="2">Salivary glands</tissue>
    </source>
</reference>
<feature type="signal peptide" evidence="1">
    <location>
        <begin position="1"/>
        <end position="23"/>
    </location>
</feature>
<sequence>MLTSGTALLLIVVVVVVTLPAEKESLFGHRCFGCVRNLALGEDAPQTAAPAAPEHKHHPQPRFGLATHFCTDSELRHLL</sequence>
<proteinExistence type="predicted"/>
<feature type="chain" id="PRO_5014610770" evidence="1">
    <location>
        <begin position="24"/>
        <end position="79"/>
    </location>
</feature>
<name>A0A2M4CBQ5_9DIPT</name>
<protein>
    <submittedName>
        <fullName evidence="2">Putative secreted protein</fullName>
    </submittedName>
</protein>
<accession>A0A2M4CBQ5</accession>
<evidence type="ECO:0000256" key="1">
    <source>
        <dbReference type="SAM" id="SignalP"/>
    </source>
</evidence>
<dbReference type="AlphaFoldDB" id="A0A2M4CBQ5"/>
<keyword evidence="1" id="KW-0732">Signal</keyword>
<dbReference type="EMBL" id="GGFJ01013616">
    <property type="protein sequence ID" value="MBW62757.1"/>
    <property type="molecule type" value="Transcribed_RNA"/>
</dbReference>
<evidence type="ECO:0000313" key="2">
    <source>
        <dbReference type="EMBL" id="MBW62757.1"/>
    </source>
</evidence>
<organism evidence="2">
    <name type="scientific">Anopheles marajoara</name>
    <dbReference type="NCBI Taxonomy" id="58244"/>
    <lineage>
        <taxon>Eukaryota</taxon>
        <taxon>Metazoa</taxon>
        <taxon>Ecdysozoa</taxon>
        <taxon>Arthropoda</taxon>
        <taxon>Hexapoda</taxon>
        <taxon>Insecta</taxon>
        <taxon>Pterygota</taxon>
        <taxon>Neoptera</taxon>
        <taxon>Endopterygota</taxon>
        <taxon>Diptera</taxon>
        <taxon>Nematocera</taxon>
        <taxon>Culicoidea</taxon>
        <taxon>Culicidae</taxon>
        <taxon>Anophelinae</taxon>
        <taxon>Anopheles</taxon>
    </lineage>
</organism>